<evidence type="ECO:0000256" key="5">
    <source>
        <dbReference type="SAM" id="Coils"/>
    </source>
</evidence>
<dbReference type="PROSITE" id="PS50145">
    <property type="entry name" value="ZF_TRAF"/>
    <property type="match status" value="1"/>
</dbReference>
<evidence type="ECO:0000256" key="1">
    <source>
        <dbReference type="ARBA" id="ARBA00022723"/>
    </source>
</evidence>
<dbReference type="InterPro" id="IPR001841">
    <property type="entry name" value="Znf_RING"/>
</dbReference>
<comment type="caution">
    <text evidence="8">The sequence shown here is derived from an EMBL/GenBank/DDBJ whole genome shotgun (WGS) entry which is preliminary data.</text>
</comment>
<dbReference type="Pfam" id="PF02176">
    <property type="entry name" value="zf-TRAF"/>
    <property type="match status" value="1"/>
</dbReference>
<dbReference type="Gene3D" id="3.30.40.10">
    <property type="entry name" value="Zinc/RING finger domain, C3HC4 (zinc finger)"/>
    <property type="match status" value="3"/>
</dbReference>
<evidence type="ECO:0000259" key="7">
    <source>
        <dbReference type="PROSITE" id="PS50145"/>
    </source>
</evidence>
<dbReference type="GO" id="GO:0008270">
    <property type="term" value="F:zinc ion binding"/>
    <property type="evidence" value="ECO:0007669"/>
    <property type="project" value="UniProtKB-KW"/>
</dbReference>
<dbReference type="Pfam" id="PF13923">
    <property type="entry name" value="zf-C3HC4_2"/>
    <property type="match status" value="1"/>
</dbReference>
<feature type="coiled-coil region" evidence="5">
    <location>
        <begin position="239"/>
        <end position="266"/>
    </location>
</feature>
<dbReference type="OrthoDB" id="1630758at2759"/>
<keyword evidence="3 4" id="KW-0862">Zinc</keyword>
<dbReference type="PANTHER" id="PTHR10131">
    <property type="entry name" value="TNF RECEPTOR ASSOCIATED FACTOR"/>
    <property type="match status" value="1"/>
</dbReference>
<feature type="compositionally biased region" description="Low complexity" evidence="6">
    <location>
        <begin position="281"/>
        <end position="301"/>
    </location>
</feature>
<feature type="non-terminal residue" evidence="8">
    <location>
        <position position="1"/>
    </location>
</feature>
<dbReference type="SUPFAM" id="SSF57850">
    <property type="entry name" value="RING/U-box"/>
    <property type="match status" value="1"/>
</dbReference>
<evidence type="ECO:0000313" key="8">
    <source>
        <dbReference type="EMBL" id="KAF9077701.1"/>
    </source>
</evidence>
<feature type="domain" description="TRAF-type" evidence="7">
    <location>
        <begin position="109"/>
        <end position="171"/>
    </location>
</feature>
<keyword evidence="5" id="KW-0175">Coiled coil</keyword>
<accession>A0A9P5UFW8</accession>
<organism evidence="8 9">
    <name type="scientific">Rhodocollybia butyracea</name>
    <dbReference type="NCBI Taxonomy" id="206335"/>
    <lineage>
        <taxon>Eukaryota</taxon>
        <taxon>Fungi</taxon>
        <taxon>Dikarya</taxon>
        <taxon>Basidiomycota</taxon>
        <taxon>Agaricomycotina</taxon>
        <taxon>Agaricomycetes</taxon>
        <taxon>Agaricomycetidae</taxon>
        <taxon>Agaricales</taxon>
        <taxon>Marasmiineae</taxon>
        <taxon>Omphalotaceae</taxon>
        <taxon>Rhodocollybia</taxon>
    </lineage>
</organism>
<feature type="region of interest" description="Disordered" evidence="6">
    <location>
        <begin position="280"/>
        <end position="311"/>
    </location>
</feature>
<sequence length="473" mass="52900">MNSLIYVDSPNQNLVTTSRSLRTEIILLYRMPFVDPCTNQTCSHTFCRECIIQSLAHSPQCPIDRSALRIEDVHPADPIVRSLVDELTVKCSNESAGCLYTCQRQLLSVHIESDCQYAVVPCPNGGCAEEVLRKDTKEHLCAHTLVKCEDCEESVKYSELETHHSSCSRKFFTCEDCTNELPCSSRTTHALTCYATRVKCSHESHGCSWEGRRKDLPSHISACSYEAIRGFFAIHDTQKAALLDENALLKRRVDTLESQLRVVEFELRCTQSALGPWFRNSGSTSLSPPSSQLPTHSQPTSASTSRPRTDLSYFPELPLDDRFELPLSYQRPEFPSLSNRASMNGIPTQNWPNLSYPPTVTRSHQTVIAPLNLNTTLEGSLEGLRESIVGLSTSLDSLGRRSDIALTNETLRLNEEVMSLKATLHGLRMQVHTIMMDRNAQVTGRAPGIDSLFMQADSSWRMQNAPSNSITKL</sequence>
<evidence type="ECO:0000256" key="6">
    <source>
        <dbReference type="SAM" id="MobiDB-lite"/>
    </source>
</evidence>
<dbReference type="PROSITE" id="PS00518">
    <property type="entry name" value="ZF_RING_1"/>
    <property type="match status" value="1"/>
</dbReference>
<dbReference type="EMBL" id="JADNRY010000003">
    <property type="protein sequence ID" value="KAF9077701.1"/>
    <property type="molecule type" value="Genomic_DNA"/>
</dbReference>
<dbReference type="InterPro" id="IPR001293">
    <property type="entry name" value="Znf_TRAF"/>
</dbReference>
<dbReference type="Proteomes" id="UP000772434">
    <property type="component" value="Unassembled WGS sequence"/>
</dbReference>
<gene>
    <name evidence="8" type="ORF">BDP27DRAFT_1311525</name>
</gene>
<evidence type="ECO:0000313" key="9">
    <source>
        <dbReference type="Proteomes" id="UP000772434"/>
    </source>
</evidence>
<protein>
    <recommendedName>
        <fullName evidence="7">TRAF-type domain-containing protein</fullName>
    </recommendedName>
</protein>
<keyword evidence="9" id="KW-1185">Reference proteome</keyword>
<dbReference type="SUPFAM" id="SSF49599">
    <property type="entry name" value="TRAF domain-like"/>
    <property type="match status" value="1"/>
</dbReference>
<dbReference type="InterPro" id="IPR017907">
    <property type="entry name" value="Znf_RING_CS"/>
</dbReference>
<name>A0A9P5UFW8_9AGAR</name>
<reference evidence="8" key="1">
    <citation type="submission" date="2020-11" db="EMBL/GenBank/DDBJ databases">
        <authorList>
            <consortium name="DOE Joint Genome Institute"/>
            <person name="Ahrendt S."/>
            <person name="Riley R."/>
            <person name="Andreopoulos W."/>
            <person name="Labutti K."/>
            <person name="Pangilinan J."/>
            <person name="Ruiz-Duenas F.J."/>
            <person name="Barrasa J.M."/>
            <person name="Sanchez-Garcia M."/>
            <person name="Camarero S."/>
            <person name="Miyauchi S."/>
            <person name="Serrano A."/>
            <person name="Linde D."/>
            <person name="Babiker R."/>
            <person name="Drula E."/>
            <person name="Ayuso-Fernandez I."/>
            <person name="Pacheco R."/>
            <person name="Padilla G."/>
            <person name="Ferreira P."/>
            <person name="Barriuso J."/>
            <person name="Kellner H."/>
            <person name="Castanera R."/>
            <person name="Alfaro M."/>
            <person name="Ramirez L."/>
            <person name="Pisabarro A.G."/>
            <person name="Kuo A."/>
            <person name="Tritt A."/>
            <person name="Lipzen A."/>
            <person name="He G."/>
            <person name="Yan M."/>
            <person name="Ng V."/>
            <person name="Cullen D."/>
            <person name="Martin F."/>
            <person name="Rosso M.-N."/>
            <person name="Henrissat B."/>
            <person name="Hibbett D."/>
            <person name="Martinez A.T."/>
            <person name="Grigoriev I.V."/>
        </authorList>
    </citation>
    <scope>NUCLEOTIDE SEQUENCE</scope>
    <source>
        <strain evidence="8">AH 40177</strain>
    </source>
</reference>
<dbReference type="InterPro" id="IPR013083">
    <property type="entry name" value="Znf_RING/FYVE/PHD"/>
</dbReference>
<feature type="zinc finger region" description="TRAF-type" evidence="4">
    <location>
        <begin position="109"/>
        <end position="171"/>
    </location>
</feature>
<keyword evidence="1 4" id="KW-0479">Metal-binding</keyword>
<dbReference type="AlphaFoldDB" id="A0A9P5UFW8"/>
<evidence type="ECO:0000256" key="4">
    <source>
        <dbReference type="PROSITE-ProRule" id="PRU00207"/>
    </source>
</evidence>
<evidence type="ECO:0000256" key="3">
    <source>
        <dbReference type="ARBA" id="ARBA00022833"/>
    </source>
</evidence>
<keyword evidence="2 4" id="KW-0863">Zinc-finger</keyword>
<proteinExistence type="predicted"/>
<dbReference type="PANTHER" id="PTHR10131:SF94">
    <property type="entry name" value="TNF RECEPTOR-ASSOCIATED FACTOR 4"/>
    <property type="match status" value="1"/>
</dbReference>
<evidence type="ECO:0000256" key="2">
    <source>
        <dbReference type="ARBA" id="ARBA00022771"/>
    </source>
</evidence>